<protein>
    <submittedName>
        <fullName evidence="2">Uncharacterized protein</fullName>
    </submittedName>
</protein>
<feature type="compositionally biased region" description="Basic and acidic residues" evidence="1">
    <location>
        <begin position="115"/>
        <end position="148"/>
    </location>
</feature>
<evidence type="ECO:0000313" key="3">
    <source>
        <dbReference type="Proteomes" id="UP001187192"/>
    </source>
</evidence>
<gene>
    <name evidence="2" type="ORF">TIFTF001_012337</name>
</gene>
<feature type="region of interest" description="Disordered" evidence="1">
    <location>
        <begin position="1"/>
        <end position="27"/>
    </location>
</feature>
<sequence>MHCRDSTDRDFRSGATAGTGDQSSHDRSYVSWICDRGGSMADLQSAAVGGRSTDWGGDGVRSEEIRSGRRCSPVAAMNLARRRRLGEEEIRMIPTRSRLNRKENEAAGGKRSSTKRSELAAEDQASRSSEEREKGWSSERRKREREQRAGNASGGEMGKREKKNAKQFLM</sequence>
<proteinExistence type="predicted"/>
<feature type="region of interest" description="Disordered" evidence="1">
    <location>
        <begin position="45"/>
        <end position="70"/>
    </location>
</feature>
<dbReference type="EMBL" id="BTGU01000015">
    <property type="protein sequence ID" value="GMN43128.1"/>
    <property type="molecule type" value="Genomic_DNA"/>
</dbReference>
<feature type="compositionally biased region" description="Basic and acidic residues" evidence="1">
    <location>
        <begin position="1"/>
        <end position="12"/>
    </location>
</feature>
<comment type="caution">
    <text evidence="2">The sequence shown here is derived from an EMBL/GenBank/DDBJ whole genome shotgun (WGS) entry which is preliminary data.</text>
</comment>
<organism evidence="2 3">
    <name type="scientific">Ficus carica</name>
    <name type="common">Common fig</name>
    <dbReference type="NCBI Taxonomy" id="3494"/>
    <lineage>
        <taxon>Eukaryota</taxon>
        <taxon>Viridiplantae</taxon>
        <taxon>Streptophyta</taxon>
        <taxon>Embryophyta</taxon>
        <taxon>Tracheophyta</taxon>
        <taxon>Spermatophyta</taxon>
        <taxon>Magnoliopsida</taxon>
        <taxon>eudicotyledons</taxon>
        <taxon>Gunneridae</taxon>
        <taxon>Pentapetalae</taxon>
        <taxon>rosids</taxon>
        <taxon>fabids</taxon>
        <taxon>Rosales</taxon>
        <taxon>Moraceae</taxon>
        <taxon>Ficeae</taxon>
        <taxon>Ficus</taxon>
    </lineage>
</organism>
<feature type="compositionally biased region" description="Basic residues" evidence="1">
    <location>
        <begin position="160"/>
        <end position="170"/>
    </location>
</feature>
<name>A0AA87ZVS6_FICCA</name>
<accession>A0AA87ZVS6</accession>
<keyword evidence="3" id="KW-1185">Reference proteome</keyword>
<evidence type="ECO:0000313" key="2">
    <source>
        <dbReference type="EMBL" id="GMN43128.1"/>
    </source>
</evidence>
<dbReference type="AlphaFoldDB" id="A0AA87ZVS6"/>
<dbReference type="Proteomes" id="UP001187192">
    <property type="component" value="Unassembled WGS sequence"/>
</dbReference>
<feature type="region of interest" description="Disordered" evidence="1">
    <location>
        <begin position="83"/>
        <end position="170"/>
    </location>
</feature>
<evidence type="ECO:0000256" key="1">
    <source>
        <dbReference type="SAM" id="MobiDB-lite"/>
    </source>
</evidence>
<reference evidence="2" key="1">
    <citation type="submission" date="2023-07" db="EMBL/GenBank/DDBJ databases">
        <title>draft genome sequence of fig (Ficus carica).</title>
        <authorList>
            <person name="Takahashi T."/>
            <person name="Nishimura K."/>
        </authorList>
    </citation>
    <scope>NUCLEOTIDE SEQUENCE</scope>
</reference>